<dbReference type="STRING" id="3708.A0A078HZV0"/>
<organism evidence="7 8">
    <name type="scientific">Brassica napus</name>
    <name type="common">Rape</name>
    <dbReference type="NCBI Taxonomy" id="3708"/>
    <lineage>
        <taxon>Eukaryota</taxon>
        <taxon>Viridiplantae</taxon>
        <taxon>Streptophyta</taxon>
        <taxon>Embryophyta</taxon>
        <taxon>Tracheophyta</taxon>
        <taxon>Spermatophyta</taxon>
        <taxon>Magnoliopsida</taxon>
        <taxon>eudicotyledons</taxon>
        <taxon>Gunneridae</taxon>
        <taxon>Pentapetalae</taxon>
        <taxon>rosids</taxon>
        <taxon>malvids</taxon>
        <taxon>Brassicales</taxon>
        <taxon>Brassicaceae</taxon>
        <taxon>Brassiceae</taxon>
        <taxon>Brassica</taxon>
    </lineage>
</organism>
<sequence length="212" mass="24124">MDLDQDTDNGGRSCCSCCLSFIFTAGLTSLFLWLSLRPDKPKCSIEYFYVPALNKSLDAHSRLNTTLNFMVRLANPNRDQGIYYDDVHLSFSNTNSSVANYTVPRFYQGHKKKAKKWGQTLPVNNQTVSRAVLTNGSAVFRMDLKTRVRFKILFWKTKRYGIEVGADVEVNGDGVKAHKKGLKMKKSDSSTRLRSYFPICVLMNLLVLFVIR</sequence>
<protein>
    <submittedName>
        <fullName evidence="7">BnaCnng10770D protein</fullName>
    </submittedName>
</protein>
<gene>
    <name evidence="7" type="primary">BnaCnng10770D</name>
    <name evidence="7" type="ORF">GSBRNA2T00075914001</name>
</gene>
<dbReference type="InterPro" id="IPR044839">
    <property type="entry name" value="NDR1-like"/>
</dbReference>
<name>A0A078HZV0_BRANA</name>
<keyword evidence="3 5" id="KW-1133">Transmembrane helix</keyword>
<evidence type="ECO:0000259" key="6">
    <source>
        <dbReference type="Pfam" id="PF03168"/>
    </source>
</evidence>
<keyword evidence="8" id="KW-1185">Reference proteome</keyword>
<evidence type="ECO:0000256" key="1">
    <source>
        <dbReference type="ARBA" id="ARBA00004167"/>
    </source>
</evidence>
<dbReference type="EMBL" id="LK032544">
    <property type="protein sequence ID" value="CDY43071.1"/>
    <property type="molecule type" value="Genomic_DNA"/>
</dbReference>
<evidence type="ECO:0000313" key="8">
    <source>
        <dbReference type="Proteomes" id="UP000028999"/>
    </source>
</evidence>
<dbReference type="PANTHER" id="PTHR31415">
    <property type="entry name" value="OS05G0367900 PROTEIN"/>
    <property type="match status" value="1"/>
</dbReference>
<evidence type="ECO:0000256" key="3">
    <source>
        <dbReference type="ARBA" id="ARBA00022989"/>
    </source>
</evidence>
<keyword evidence="2 5" id="KW-0812">Transmembrane</keyword>
<dbReference type="Gramene" id="CDY43071">
    <property type="protein sequence ID" value="CDY43071"/>
    <property type="gene ID" value="GSBRNA2T00075914001"/>
</dbReference>
<dbReference type="OMA" id="GRKCCTC"/>
<dbReference type="AlphaFoldDB" id="A0A078HZV0"/>
<dbReference type="GO" id="GO:0009506">
    <property type="term" value="C:plasmodesma"/>
    <property type="evidence" value="ECO:0000318"/>
    <property type="project" value="GO_Central"/>
</dbReference>
<reference evidence="7 8" key="1">
    <citation type="journal article" date="2014" name="Science">
        <title>Plant genetics. Early allopolyploid evolution in the post-Neolithic Brassica napus oilseed genome.</title>
        <authorList>
            <person name="Chalhoub B."/>
            <person name="Denoeud F."/>
            <person name="Liu S."/>
            <person name="Parkin I.A."/>
            <person name="Tang H."/>
            <person name="Wang X."/>
            <person name="Chiquet J."/>
            <person name="Belcram H."/>
            <person name="Tong C."/>
            <person name="Samans B."/>
            <person name="Correa M."/>
            <person name="Da Silva C."/>
            <person name="Just J."/>
            <person name="Falentin C."/>
            <person name="Koh C.S."/>
            <person name="Le Clainche I."/>
            <person name="Bernard M."/>
            <person name="Bento P."/>
            <person name="Noel B."/>
            <person name="Labadie K."/>
            <person name="Alberti A."/>
            <person name="Charles M."/>
            <person name="Arnaud D."/>
            <person name="Guo H."/>
            <person name="Daviaud C."/>
            <person name="Alamery S."/>
            <person name="Jabbari K."/>
            <person name="Zhao M."/>
            <person name="Edger P.P."/>
            <person name="Chelaifa H."/>
            <person name="Tack D."/>
            <person name="Lassalle G."/>
            <person name="Mestiri I."/>
            <person name="Schnel N."/>
            <person name="Le Paslier M.C."/>
            <person name="Fan G."/>
            <person name="Renault V."/>
            <person name="Bayer P.E."/>
            <person name="Golicz A.A."/>
            <person name="Manoli S."/>
            <person name="Lee T.H."/>
            <person name="Thi V.H."/>
            <person name="Chalabi S."/>
            <person name="Hu Q."/>
            <person name="Fan C."/>
            <person name="Tollenaere R."/>
            <person name="Lu Y."/>
            <person name="Battail C."/>
            <person name="Shen J."/>
            <person name="Sidebottom C.H."/>
            <person name="Wang X."/>
            <person name="Canaguier A."/>
            <person name="Chauveau A."/>
            <person name="Berard A."/>
            <person name="Deniot G."/>
            <person name="Guan M."/>
            <person name="Liu Z."/>
            <person name="Sun F."/>
            <person name="Lim Y.P."/>
            <person name="Lyons E."/>
            <person name="Town C.D."/>
            <person name="Bancroft I."/>
            <person name="Wang X."/>
            <person name="Meng J."/>
            <person name="Ma J."/>
            <person name="Pires J.C."/>
            <person name="King G.J."/>
            <person name="Brunel D."/>
            <person name="Delourme R."/>
            <person name="Renard M."/>
            <person name="Aury J.M."/>
            <person name="Adams K.L."/>
            <person name="Batley J."/>
            <person name="Snowdon R.J."/>
            <person name="Tost J."/>
            <person name="Edwards D."/>
            <person name="Zhou Y."/>
            <person name="Hua W."/>
            <person name="Sharpe A.G."/>
            <person name="Paterson A.H."/>
            <person name="Guan C."/>
            <person name="Wincker P."/>
        </authorList>
    </citation>
    <scope>NUCLEOTIDE SEQUENCE [LARGE SCALE GENOMIC DNA]</scope>
    <source>
        <strain evidence="8">cv. Darmor-bzh</strain>
    </source>
</reference>
<feature type="transmembrane region" description="Helical" evidence="5">
    <location>
        <begin position="20"/>
        <end position="36"/>
    </location>
</feature>
<evidence type="ECO:0000256" key="2">
    <source>
        <dbReference type="ARBA" id="ARBA00022692"/>
    </source>
</evidence>
<comment type="subcellular location">
    <subcellularLocation>
        <location evidence="1">Membrane</location>
        <topology evidence="1">Single-pass membrane protein</topology>
    </subcellularLocation>
</comment>
<dbReference type="OrthoDB" id="1914670at2759"/>
<dbReference type="Proteomes" id="UP000028999">
    <property type="component" value="Unassembled WGS sequence"/>
</dbReference>
<evidence type="ECO:0000313" key="7">
    <source>
        <dbReference type="EMBL" id="CDY43071.1"/>
    </source>
</evidence>
<evidence type="ECO:0000256" key="5">
    <source>
        <dbReference type="SAM" id="Phobius"/>
    </source>
</evidence>
<dbReference type="GO" id="GO:0098542">
    <property type="term" value="P:defense response to other organism"/>
    <property type="evidence" value="ECO:0007669"/>
    <property type="project" value="InterPro"/>
</dbReference>
<dbReference type="PANTHER" id="PTHR31415:SF150">
    <property type="entry name" value="LATE EMBRYOGENESIS ABUNDANT PROTEIN LEA-2 SUBGROUP DOMAIN-CONTAINING PROTEIN"/>
    <property type="match status" value="1"/>
</dbReference>
<keyword evidence="4 5" id="KW-0472">Membrane</keyword>
<feature type="domain" description="Late embryogenesis abundant protein LEA-2 subgroup" evidence="6">
    <location>
        <begin position="71"/>
        <end position="163"/>
    </location>
</feature>
<dbReference type="Pfam" id="PF03168">
    <property type="entry name" value="LEA_2"/>
    <property type="match status" value="1"/>
</dbReference>
<dbReference type="PaxDb" id="3708-A0A078HZV0"/>
<proteinExistence type="predicted"/>
<accession>A0A078HZV0</accession>
<dbReference type="InterPro" id="IPR004864">
    <property type="entry name" value="LEA_2"/>
</dbReference>
<evidence type="ECO:0000256" key="4">
    <source>
        <dbReference type="ARBA" id="ARBA00023136"/>
    </source>
</evidence>
<dbReference type="GO" id="GO:0005886">
    <property type="term" value="C:plasma membrane"/>
    <property type="evidence" value="ECO:0000318"/>
    <property type="project" value="GO_Central"/>
</dbReference>